<dbReference type="Proteomes" id="UP000265520">
    <property type="component" value="Unassembled WGS sequence"/>
</dbReference>
<feature type="compositionally biased region" description="Basic residues" evidence="1">
    <location>
        <begin position="41"/>
        <end position="52"/>
    </location>
</feature>
<evidence type="ECO:0000313" key="3">
    <source>
        <dbReference type="Proteomes" id="UP000265520"/>
    </source>
</evidence>
<keyword evidence="3" id="KW-1185">Reference proteome</keyword>
<feature type="non-terminal residue" evidence="2">
    <location>
        <position position="52"/>
    </location>
</feature>
<accession>A0A392VSR7</accession>
<feature type="region of interest" description="Disordered" evidence="1">
    <location>
        <begin position="13"/>
        <end position="52"/>
    </location>
</feature>
<comment type="caution">
    <text evidence="2">The sequence shown here is derived from an EMBL/GenBank/DDBJ whole genome shotgun (WGS) entry which is preliminary data.</text>
</comment>
<protein>
    <submittedName>
        <fullName evidence="2">Heat-shock protein</fullName>
    </submittedName>
</protein>
<name>A0A392VSR7_9FABA</name>
<feature type="compositionally biased region" description="Polar residues" evidence="1">
    <location>
        <begin position="17"/>
        <end position="30"/>
    </location>
</feature>
<sequence length="52" mass="5830">MNLVLRTILRKTEEQSDSGISKASNTSAEEQASAEPATERKLKKQIFRVPLK</sequence>
<evidence type="ECO:0000313" key="2">
    <source>
        <dbReference type="EMBL" id="MCI90957.1"/>
    </source>
</evidence>
<evidence type="ECO:0000256" key="1">
    <source>
        <dbReference type="SAM" id="MobiDB-lite"/>
    </source>
</evidence>
<organism evidence="2 3">
    <name type="scientific">Trifolium medium</name>
    <dbReference type="NCBI Taxonomy" id="97028"/>
    <lineage>
        <taxon>Eukaryota</taxon>
        <taxon>Viridiplantae</taxon>
        <taxon>Streptophyta</taxon>
        <taxon>Embryophyta</taxon>
        <taxon>Tracheophyta</taxon>
        <taxon>Spermatophyta</taxon>
        <taxon>Magnoliopsida</taxon>
        <taxon>eudicotyledons</taxon>
        <taxon>Gunneridae</taxon>
        <taxon>Pentapetalae</taxon>
        <taxon>rosids</taxon>
        <taxon>fabids</taxon>
        <taxon>Fabales</taxon>
        <taxon>Fabaceae</taxon>
        <taxon>Papilionoideae</taxon>
        <taxon>50 kb inversion clade</taxon>
        <taxon>NPAAA clade</taxon>
        <taxon>Hologalegina</taxon>
        <taxon>IRL clade</taxon>
        <taxon>Trifolieae</taxon>
        <taxon>Trifolium</taxon>
    </lineage>
</organism>
<proteinExistence type="predicted"/>
<reference evidence="2 3" key="1">
    <citation type="journal article" date="2018" name="Front. Plant Sci.">
        <title>Red Clover (Trifolium pratense) and Zigzag Clover (T. medium) - A Picture of Genomic Similarities and Differences.</title>
        <authorList>
            <person name="Dluhosova J."/>
            <person name="Istvanek J."/>
            <person name="Nedelnik J."/>
            <person name="Repkova J."/>
        </authorList>
    </citation>
    <scope>NUCLEOTIDE SEQUENCE [LARGE SCALE GENOMIC DNA]</scope>
    <source>
        <strain evidence="3">cv. 10/8</strain>
        <tissue evidence="2">Leaf</tissue>
    </source>
</reference>
<dbReference type="AlphaFoldDB" id="A0A392VSR7"/>
<dbReference type="EMBL" id="LXQA011258911">
    <property type="protein sequence ID" value="MCI90957.1"/>
    <property type="molecule type" value="Genomic_DNA"/>
</dbReference>